<evidence type="ECO:0000313" key="4">
    <source>
        <dbReference type="EMBL" id="SUD31621.1"/>
    </source>
</evidence>
<keyword evidence="2" id="KW-0812">Transmembrane</keyword>
<keyword evidence="1" id="KW-0175">Coiled coil</keyword>
<keyword evidence="2" id="KW-0472">Membrane</keyword>
<evidence type="ECO:0000256" key="2">
    <source>
        <dbReference type="SAM" id="Phobius"/>
    </source>
</evidence>
<dbReference type="KEGG" id="pfn:HZ99_06505"/>
<keyword evidence="2" id="KW-1133">Transmembrane helix</keyword>
<sequence length="259" mass="28652">MRHLEGRSTALMLLAALLLGGCSPKEYSEATLINGEQGRAGAQLAYEHELSLAMPLALLVPRMQATRQACESAQFGACNILRIEENSDGGLIVLRIAPSGVEPLVSMAAEGGEMGQRITSAEDLADAVADVRRRQERLQAHQKRLDELAARKDITVGDLITLSKEQAAIENELQELAQVAAGQQRRLDTNRVTLNFRPSDGEHQQSRFARMFGNLGDNLVDGTADALERSSYVLPFVILAFPVLWLWVWLWRKLVKRRP</sequence>
<dbReference type="RefSeq" id="WP_038441879.1">
    <property type="nucleotide sequence ID" value="NZ_CP008896.1"/>
</dbReference>
<dbReference type="InterPro" id="IPR025645">
    <property type="entry name" value="DUF4349"/>
</dbReference>
<evidence type="ECO:0000256" key="1">
    <source>
        <dbReference type="SAM" id="Coils"/>
    </source>
</evidence>
<dbReference type="PROSITE" id="PS51257">
    <property type="entry name" value="PROKAR_LIPOPROTEIN"/>
    <property type="match status" value="1"/>
</dbReference>
<dbReference type="AlphaFoldDB" id="A0A379IFV4"/>
<feature type="domain" description="DUF4349" evidence="3">
    <location>
        <begin position="43"/>
        <end position="249"/>
    </location>
</feature>
<dbReference type="EMBL" id="UGUS01000002">
    <property type="protein sequence ID" value="SUD31621.1"/>
    <property type="molecule type" value="Genomic_DNA"/>
</dbReference>
<evidence type="ECO:0000259" key="3">
    <source>
        <dbReference type="Pfam" id="PF14257"/>
    </source>
</evidence>
<dbReference type="Pfam" id="PF14257">
    <property type="entry name" value="DUF4349"/>
    <property type="match status" value="1"/>
</dbReference>
<proteinExistence type="predicted"/>
<gene>
    <name evidence="4" type="ORF">NCTC10392_03559</name>
</gene>
<dbReference type="Proteomes" id="UP000255125">
    <property type="component" value="Unassembled WGS sequence"/>
</dbReference>
<evidence type="ECO:0000313" key="5">
    <source>
        <dbReference type="Proteomes" id="UP000255125"/>
    </source>
</evidence>
<reference evidence="4 5" key="1">
    <citation type="submission" date="2018-06" db="EMBL/GenBank/DDBJ databases">
        <authorList>
            <consortium name="Pathogen Informatics"/>
            <person name="Doyle S."/>
        </authorList>
    </citation>
    <scope>NUCLEOTIDE SEQUENCE [LARGE SCALE GENOMIC DNA]</scope>
    <source>
        <strain evidence="4 5">NCTC10392</strain>
    </source>
</reference>
<accession>A0A379IFV4</accession>
<protein>
    <submittedName>
        <fullName evidence="4">Putative lipoprotein</fullName>
    </submittedName>
</protein>
<keyword evidence="4" id="KW-0449">Lipoprotein</keyword>
<organism evidence="4 5">
    <name type="scientific">Pseudomonas fluorescens</name>
    <dbReference type="NCBI Taxonomy" id="294"/>
    <lineage>
        <taxon>Bacteria</taxon>
        <taxon>Pseudomonadati</taxon>
        <taxon>Pseudomonadota</taxon>
        <taxon>Gammaproteobacteria</taxon>
        <taxon>Pseudomonadales</taxon>
        <taxon>Pseudomonadaceae</taxon>
        <taxon>Pseudomonas</taxon>
    </lineage>
</organism>
<feature type="transmembrane region" description="Helical" evidence="2">
    <location>
        <begin position="232"/>
        <end position="251"/>
    </location>
</feature>
<name>A0A379IFV4_PSEFL</name>
<dbReference type="OrthoDB" id="5701987at2"/>
<feature type="coiled-coil region" evidence="1">
    <location>
        <begin position="121"/>
        <end position="186"/>
    </location>
</feature>